<evidence type="ECO:0000256" key="4">
    <source>
        <dbReference type="ARBA" id="ARBA00022723"/>
    </source>
</evidence>
<evidence type="ECO:0000256" key="11">
    <source>
        <dbReference type="ARBA" id="ARBA00023180"/>
    </source>
</evidence>
<evidence type="ECO:0000256" key="2">
    <source>
        <dbReference type="ARBA" id="ARBA00022448"/>
    </source>
</evidence>
<sequence>MEAHMVLLLASTTLLISSAILNQACAETYMVGDGDKWSTGVNYLTWSEKHSFVVGDVLFFSYVKGQHDACEVTEETYRTCDSSTGVISSYASGQDRVALAEARDYWFVCSTAGHCNGGMKFRLTVRPGNSTSPGNSAATEPATRPSAAPPGGGWWMAGLLCLVAAVGSLQLHLPF</sequence>
<dbReference type="Pfam" id="PF02298">
    <property type="entry name" value="Cu_bind_like"/>
    <property type="match status" value="1"/>
</dbReference>
<dbReference type="AlphaFoldDB" id="A0A843TPV4"/>
<evidence type="ECO:0000313" key="14">
    <source>
        <dbReference type="EMBL" id="MQL74492.1"/>
    </source>
</evidence>
<dbReference type="GO" id="GO:0005886">
    <property type="term" value="C:plasma membrane"/>
    <property type="evidence" value="ECO:0007669"/>
    <property type="project" value="TreeGrafter"/>
</dbReference>
<evidence type="ECO:0000256" key="7">
    <source>
        <dbReference type="ARBA" id="ARBA00022989"/>
    </source>
</evidence>
<evidence type="ECO:0000259" key="13">
    <source>
        <dbReference type="PROSITE" id="PS51485"/>
    </source>
</evidence>
<dbReference type="InterPro" id="IPR039391">
    <property type="entry name" value="Phytocyanin-like"/>
</dbReference>
<evidence type="ECO:0000256" key="5">
    <source>
        <dbReference type="ARBA" id="ARBA00022729"/>
    </source>
</evidence>
<dbReference type="PANTHER" id="PTHR33021">
    <property type="entry name" value="BLUE COPPER PROTEIN"/>
    <property type="match status" value="1"/>
</dbReference>
<dbReference type="PROSITE" id="PS51485">
    <property type="entry name" value="PHYTOCYANIN"/>
    <property type="match status" value="1"/>
</dbReference>
<keyword evidence="8" id="KW-0186">Copper</keyword>
<feature type="domain" description="Phytocyanin" evidence="13">
    <location>
        <begin position="27"/>
        <end position="127"/>
    </location>
</feature>
<dbReference type="GO" id="GO:0009610">
    <property type="term" value="P:response to symbiotic fungus"/>
    <property type="evidence" value="ECO:0007669"/>
    <property type="project" value="UniProtKB-ARBA"/>
</dbReference>
<evidence type="ECO:0000256" key="1">
    <source>
        <dbReference type="ARBA" id="ARBA00004479"/>
    </source>
</evidence>
<protein>
    <recommendedName>
        <fullName evidence="13">Phytocyanin domain-containing protein</fullName>
    </recommendedName>
</protein>
<keyword evidence="7" id="KW-1133">Transmembrane helix</keyword>
<evidence type="ECO:0000256" key="8">
    <source>
        <dbReference type="ARBA" id="ARBA00023008"/>
    </source>
</evidence>
<evidence type="ECO:0000256" key="3">
    <source>
        <dbReference type="ARBA" id="ARBA00022692"/>
    </source>
</evidence>
<organism evidence="14 15">
    <name type="scientific">Colocasia esculenta</name>
    <name type="common">Wild taro</name>
    <name type="synonym">Arum esculentum</name>
    <dbReference type="NCBI Taxonomy" id="4460"/>
    <lineage>
        <taxon>Eukaryota</taxon>
        <taxon>Viridiplantae</taxon>
        <taxon>Streptophyta</taxon>
        <taxon>Embryophyta</taxon>
        <taxon>Tracheophyta</taxon>
        <taxon>Spermatophyta</taxon>
        <taxon>Magnoliopsida</taxon>
        <taxon>Liliopsida</taxon>
        <taxon>Araceae</taxon>
        <taxon>Aroideae</taxon>
        <taxon>Colocasieae</taxon>
        <taxon>Colocasia</taxon>
    </lineage>
</organism>
<keyword evidence="2" id="KW-0813">Transport</keyword>
<evidence type="ECO:0000313" key="15">
    <source>
        <dbReference type="Proteomes" id="UP000652761"/>
    </source>
</evidence>
<proteinExistence type="predicted"/>
<reference evidence="14" key="1">
    <citation type="submission" date="2017-07" db="EMBL/GenBank/DDBJ databases">
        <title>Taro Niue Genome Assembly and Annotation.</title>
        <authorList>
            <person name="Atibalentja N."/>
            <person name="Keating K."/>
            <person name="Fields C.J."/>
        </authorList>
    </citation>
    <scope>NUCLEOTIDE SEQUENCE</scope>
    <source>
        <strain evidence="14">Niue_2</strain>
        <tissue evidence="14">Leaf</tissue>
    </source>
</reference>
<gene>
    <name evidence="14" type="ORF">Taro_006855</name>
</gene>
<dbReference type="Proteomes" id="UP000652761">
    <property type="component" value="Unassembled WGS sequence"/>
</dbReference>
<dbReference type="InterPro" id="IPR008972">
    <property type="entry name" value="Cupredoxin"/>
</dbReference>
<evidence type="ECO:0000256" key="9">
    <source>
        <dbReference type="ARBA" id="ARBA00023136"/>
    </source>
</evidence>
<comment type="subcellular location">
    <subcellularLocation>
        <location evidence="1">Membrane</location>
        <topology evidence="1">Single-pass type I membrane protein</topology>
    </subcellularLocation>
</comment>
<keyword evidence="9" id="KW-0472">Membrane</keyword>
<dbReference type="CDD" id="cd04216">
    <property type="entry name" value="Phytocyanin"/>
    <property type="match status" value="1"/>
</dbReference>
<feature type="chain" id="PRO_5032465968" description="Phytocyanin domain-containing protein" evidence="12">
    <location>
        <begin position="27"/>
        <end position="175"/>
    </location>
</feature>
<keyword evidence="10" id="KW-1015">Disulfide bond</keyword>
<keyword evidence="6" id="KW-0249">Electron transport</keyword>
<keyword evidence="4" id="KW-0479">Metal-binding</keyword>
<dbReference type="OrthoDB" id="1921208at2759"/>
<evidence type="ECO:0000256" key="10">
    <source>
        <dbReference type="ARBA" id="ARBA00023157"/>
    </source>
</evidence>
<evidence type="ECO:0000256" key="6">
    <source>
        <dbReference type="ARBA" id="ARBA00022982"/>
    </source>
</evidence>
<dbReference type="Gene3D" id="2.60.40.420">
    <property type="entry name" value="Cupredoxins - blue copper proteins"/>
    <property type="match status" value="1"/>
</dbReference>
<keyword evidence="15" id="KW-1185">Reference proteome</keyword>
<dbReference type="PANTHER" id="PTHR33021:SF179">
    <property type="entry name" value="OS09G0541100 PROTEIN"/>
    <property type="match status" value="1"/>
</dbReference>
<dbReference type="EMBL" id="NMUH01000210">
    <property type="protein sequence ID" value="MQL74492.1"/>
    <property type="molecule type" value="Genomic_DNA"/>
</dbReference>
<dbReference type="SUPFAM" id="SSF49503">
    <property type="entry name" value="Cupredoxins"/>
    <property type="match status" value="1"/>
</dbReference>
<name>A0A843TPV4_COLES</name>
<accession>A0A843TPV4</accession>
<keyword evidence="5 12" id="KW-0732">Signal</keyword>
<comment type="caution">
    <text evidence="14">The sequence shown here is derived from an EMBL/GenBank/DDBJ whole genome shotgun (WGS) entry which is preliminary data.</text>
</comment>
<dbReference type="GO" id="GO:0009055">
    <property type="term" value="F:electron transfer activity"/>
    <property type="evidence" value="ECO:0007669"/>
    <property type="project" value="InterPro"/>
</dbReference>
<dbReference type="GO" id="GO:0046872">
    <property type="term" value="F:metal ion binding"/>
    <property type="evidence" value="ECO:0007669"/>
    <property type="project" value="UniProtKB-KW"/>
</dbReference>
<feature type="signal peptide" evidence="12">
    <location>
        <begin position="1"/>
        <end position="26"/>
    </location>
</feature>
<dbReference type="InterPro" id="IPR003245">
    <property type="entry name" value="Phytocyanin_dom"/>
</dbReference>
<keyword evidence="3" id="KW-0812">Transmembrane</keyword>
<dbReference type="FunFam" id="2.60.40.420:FF:000067">
    <property type="entry name" value="Cupredoxin superfamily protein"/>
    <property type="match status" value="1"/>
</dbReference>
<keyword evidence="11" id="KW-0325">Glycoprotein</keyword>
<evidence type="ECO:0000256" key="12">
    <source>
        <dbReference type="SAM" id="SignalP"/>
    </source>
</evidence>